<evidence type="ECO:0000313" key="1">
    <source>
        <dbReference type="EMBL" id="MDF9407251.1"/>
    </source>
</evidence>
<evidence type="ECO:0000313" key="2">
    <source>
        <dbReference type="Proteomes" id="UP001154312"/>
    </source>
</evidence>
<dbReference type="AlphaFoldDB" id="A0A9X4H0F6"/>
<proteinExistence type="predicted"/>
<organism evidence="1 2">
    <name type="scientific">Pelotomaculum isophthalicicum JI</name>
    <dbReference type="NCBI Taxonomy" id="947010"/>
    <lineage>
        <taxon>Bacteria</taxon>
        <taxon>Bacillati</taxon>
        <taxon>Bacillota</taxon>
        <taxon>Clostridia</taxon>
        <taxon>Eubacteriales</taxon>
        <taxon>Desulfotomaculaceae</taxon>
        <taxon>Pelotomaculum</taxon>
    </lineage>
</organism>
<comment type="caution">
    <text evidence="1">The sequence shown here is derived from an EMBL/GenBank/DDBJ whole genome shotgun (WGS) entry which is preliminary data.</text>
</comment>
<dbReference type="Proteomes" id="UP001154312">
    <property type="component" value="Unassembled WGS sequence"/>
</dbReference>
<accession>A0A9X4H0F6</accession>
<gene>
    <name evidence="1" type="ORF">L7E55_02585</name>
</gene>
<dbReference type="EMBL" id="JAKOAV010000003">
    <property type="protein sequence ID" value="MDF9407251.1"/>
    <property type="molecule type" value="Genomic_DNA"/>
</dbReference>
<keyword evidence="2" id="KW-1185">Reference proteome</keyword>
<name>A0A9X4H0F6_9FIRM</name>
<reference evidence="1" key="1">
    <citation type="submission" date="2022-02" db="EMBL/GenBank/DDBJ databases">
        <authorList>
            <person name="Leng L."/>
        </authorList>
    </citation>
    <scope>NUCLEOTIDE SEQUENCE</scope>
    <source>
        <strain evidence="1">JI</strain>
    </source>
</reference>
<dbReference type="RefSeq" id="WP_277442444.1">
    <property type="nucleotide sequence ID" value="NZ_JAKOAV010000003.1"/>
</dbReference>
<sequence>MTIKLVQYDVALTWRAILKGEDEPVDKRYAIRLSNLDKHIRIFAK</sequence>
<protein>
    <submittedName>
        <fullName evidence="1">Uncharacterized protein</fullName>
    </submittedName>
</protein>